<reference evidence="1" key="2">
    <citation type="journal article" date="2007" name="Science">
        <title>Draft genome sequence of the sexually transmitted pathogen Trichomonas vaginalis.</title>
        <authorList>
            <person name="Carlton J.M."/>
            <person name="Hirt R.P."/>
            <person name="Silva J.C."/>
            <person name="Delcher A.L."/>
            <person name="Schatz M."/>
            <person name="Zhao Q."/>
            <person name="Wortman J.R."/>
            <person name="Bidwell S.L."/>
            <person name="Alsmark U.C.M."/>
            <person name="Besteiro S."/>
            <person name="Sicheritz-Ponten T."/>
            <person name="Noel C.J."/>
            <person name="Dacks J.B."/>
            <person name="Foster P.G."/>
            <person name="Simillion C."/>
            <person name="Van de Peer Y."/>
            <person name="Miranda-Saavedra D."/>
            <person name="Barton G.J."/>
            <person name="Westrop G.D."/>
            <person name="Mueller S."/>
            <person name="Dessi D."/>
            <person name="Fiori P.L."/>
            <person name="Ren Q."/>
            <person name="Paulsen I."/>
            <person name="Zhang H."/>
            <person name="Bastida-Corcuera F.D."/>
            <person name="Simoes-Barbosa A."/>
            <person name="Brown M.T."/>
            <person name="Hayes R.D."/>
            <person name="Mukherjee M."/>
            <person name="Okumura C.Y."/>
            <person name="Schneider R."/>
            <person name="Smith A.J."/>
            <person name="Vanacova S."/>
            <person name="Villalvazo M."/>
            <person name="Haas B.J."/>
            <person name="Pertea M."/>
            <person name="Feldblyum T.V."/>
            <person name="Utterback T.R."/>
            <person name="Shu C.L."/>
            <person name="Osoegawa K."/>
            <person name="de Jong P.J."/>
            <person name="Hrdy I."/>
            <person name="Horvathova L."/>
            <person name="Zubacova Z."/>
            <person name="Dolezal P."/>
            <person name="Malik S.B."/>
            <person name="Logsdon J.M. Jr."/>
            <person name="Henze K."/>
            <person name="Gupta A."/>
            <person name="Wang C.C."/>
            <person name="Dunne R.L."/>
            <person name="Upcroft J.A."/>
            <person name="Upcroft P."/>
            <person name="White O."/>
            <person name="Salzberg S.L."/>
            <person name="Tang P."/>
            <person name="Chiu C.-H."/>
            <person name="Lee Y.-S."/>
            <person name="Embley T.M."/>
            <person name="Coombs G.H."/>
            <person name="Mottram J.C."/>
            <person name="Tachezy J."/>
            <person name="Fraser-Liggett C.M."/>
            <person name="Johnson P.J."/>
        </authorList>
    </citation>
    <scope>NUCLEOTIDE SEQUENCE [LARGE SCALE GENOMIC DNA]</scope>
    <source>
        <strain evidence="1">G3</strain>
    </source>
</reference>
<proteinExistence type="predicted"/>
<dbReference type="Gene3D" id="1.25.10.10">
    <property type="entry name" value="Leucine-rich Repeat Variant"/>
    <property type="match status" value="2"/>
</dbReference>
<dbReference type="AlphaFoldDB" id="A2FYX3"/>
<dbReference type="SMR" id="A2FYX3"/>
<dbReference type="InParanoid" id="A2FYX3"/>
<gene>
    <name evidence="1" type="ORF">TVAG_171230</name>
</gene>
<evidence type="ECO:0008006" key="3">
    <source>
        <dbReference type="Google" id="ProtNLM"/>
    </source>
</evidence>
<name>A2FYX3_TRIV3</name>
<organism evidence="1 2">
    <name type="scientific">Trichomonas vaginalis (strain ATCC PRA-98 / G3)</name>
    <dbReference type="NCBI Taxonomy" id="412133"/>
    <lineage>
        <taxon>Eukaryota</taxon>
        <taxon>Metamonada</taxon>
        <taxon>Parabasalia</taxon>
        <taxon>Trichomonadida</taxon>
        <taxon>Trichomonadidae</taxon>
        <taxon>Trichomonas</taxon>
    </lineage>
</organism>
<dbReference type="KEGG" id="tva:4747570"/>
<dbReference type="InterPro" id="IPR016024">
    <property type="entry name" value="ARM-type_fold"/>
</dbReference>
<accession>A2FYX3</accession>
<protein>
    <recommendedName>
        <fullName evidence="3">Importin N-terminal domain-containing protein</fullName>
    </recommendedName>
</protein>
<dbReference type="SUPFAM" id="SSF48371">
    <property type="entry name" value="ARM repeat"/>
    <property type="match status" value="1"/>
</dbReference>
<dbReference type="VEuPathDB" id="TrichDB:TVAGG3_0240450"/>
<dbReference type="InterPro" id="IPR011989">
    <property type="entry name" value="ARM-like"/>
</dbReference>
<evidence type="ECO:0000313" key="1">
    <source>
        <dbReference type="EMBL" id="EAX89894.1"/>
    </source>
</evidence>
<dbReference type="Proteomes" id="UP000001542">
    <property type="component" value="Unassembled WGS sequence"/>
</dbReference>
<dbReference type="VEuPathDB" id="TrichDB:TVAG_171230"/>
<dbReference type="EMBL" id="DS114156">
    <property type="protein sequence ID" value="EAX89894.1"/>
    <property type="molecule type" value="Genomic_DNA"/>
</dbReference>
<evidence type="ECO:0000313" key="2">
    <source>
        <dbReference type="Proteomes" id="UP000001542"/>
    </source>
</evidence>
<keyword evidence="2" id="KW-1185">Reference proteome</keyword>
<sequence>MPEEVQEIVKQALIEIVQKCDSYKTLTNLAEAVATIFKASILWTPAIHMVVYFHQKKNPECALLFLSKIIPLVEGGTVHELWTGFRAIAMTSLASEKNSVKFMAFEVFFVIYSIEESFDILIPVIETVTGMLEQYKSLSEQDFDKLWSYIRKILKIKQLNEDIILHFLQAAATQVEDSSIKSIHRSNIISSIIPVIPQLDENIMSQFINASVLLAVTYIQEVGEQPKEMMIFIDQTLQIRVEISAPIVYQNFQEMFGSEDLEQTIVAVNILSSLIEYAGSTLEDDLETVKTAILQALNSEDLMLIEASLRCLEVFNESTANVASLAREFIPIVVNYLVSEDSDIRVIAYNSMMSLCPLCESSIPDLLNTLWKMQEEGTVHEEDIENYILLLALVIEMEDLNDQMVDTILQFAIQNLADDKEPTLKAVTLTIIGTLIEYDDQIPQKISNLAEIINELFHYDNQDVVTHVLAFLRNISVALRGESLVYVQPFIEEISKLISSPGDPRVFSSALETASAIIRRTKDMTLLDAVCSALNMLFRSDEVELMKDACTQIPQISFAISEPNETNKQRSEFFLVQLIRIVNEEIDVDLLEVAVEALTYLLKFCTNHDPENFINSSVSLLQSIIDGDTAFGAGESPIETVVQPELAQYFIEFFFAVLQLQEQVNLDILQFCLTWMQQNTVAIDPVIGELSELIVKREIDEKFVSEILEFCKSLSDTTNARIQQHVITLLSRVTRVYPNSLALCMEFVPIADKWYKNEKGKDGFGDVISNIASFYLCLDVNDEYLIESLSLFPPSDIKESKFMSESLLNRLNQNQNQEVATQMALAIARLITEPLAISAKRKVSGDVLNGLQQFLASFMRSSQESAQFILQHFEDSQKKLEILHNLIE</sequence>
<reference evidence="1" key="1">
    <citation type="submission" date="2006-10" db="EMBL/GenBank/DDBJ databases">
        <authorList>
            <person name="Amadeo P."/>
            <person name="Zhao Q."/>
            <person name="Wortman J."/>
            <person name="Fraser-Liggett C."/>
            <person name="Carlton J."/>
        </authorList>
    </citation>
    <scope>NUCLEOTIDE SEQUENCE</scope>
    <source>
        <strain evidence="1">G3</strain>
    </source>
</reference>
<dbReference type="OrthoDB" id="10494378at2759"/>